<protein>
    <submittedName>
        <fullName evidence="7">PPR repeat</fullName>
    </submittedName>
</protein>
<evidence type="ECO:0000256" key="2">
    <source>
        <dbReference type="ARBA" id="ARBA00022737"/>
    </source>
</evidence>
<feature type="repeat" description="PPR" evidence="5">
    <location>
        <begin position="393"/>
        <end position="427"/>
    </location>
</feature>
<dbReference type="EMBL" id="JAANYQ010000023">
    <property type="protein sequence ID" value="KAF4119516.1"/>
    <property type="molecule type" value="Genomic_DNA"/>
</dbReference>
<comment type="caution">
    <text evidence="7">The sequence shown here is derived from an EMBL/GenBank/DDBJ whole genome shotgun (WGS) entry which is preliminary data.</text>
</comment>
<dbReference type="PANTHER" id="PTHR47447:SF17">
    <property type="entry name" value="OS12G0638900 PROTEIN"/>
    <property type="match status" value="1"/>
</dbReference>
<dbReference type="Pfam" id="PF01535">
    <property type="entry name" value="PPR"/>
    <property type="match status" value="2"/>
</dbReference>
<evidence type="ECO:0000256" key="1">
    <source>
        <dbReference type="ARBA" id="ARBA00006192"/>
    </source>
</evidence>
<accession>A0A9P4YQ13</accession>
<comment type="similarity">
    <text evidence="1">Belongs to the CCM1 family.</text>
</comment>
<proteinExistence type="inferred from homology"/>
<sequence length="640" mass="72397">MKIPARVVDGPSVCSAVLSNCRSATTLPRTGNATTPIVSSRRFGVPSDAYRKHPSRRQLGGGSFFCSRTSHWLYSTFTPISDPRTSSSSPSPRRDAAYTTTAVARKPVPDTAEPRDDCSPTQQPQQHRQHASPVHDRGELLSYVPLEGQSSVDEHFDFYRDPFRRGYAQPDGPKLLVSEKRLDVEYPPREDIYAGNDKVRASVASLCSAIGLKMRHPHRSTLESVYKLYLELPEPRMLNLTGQWRNRLLRIMGTPPRRNLQSMLRYFALVADTKNAGLTLRRTQWNYALAFATKYTARAGMQEADAALRMWREMERDAKIPGNDVTFNVLFDVAAKAGNFTLAEMLYNEMDNRGIEFNRFHHVSLIFFFGLKLDSSGIRAAYREMVESGEMIDTVTLNCVISGFLRCGEEAAAEETYRRMRGGNTPTADMPERDYMTAKVVTKVLMMFSKVGKDHPQLKQSFQTNVQLAPDLRTYRILIEHYAVKLGDLSTVARYLDEMRFQRIAVHPTIFLALFKGFYVHGGFPGSQWSTSRLEGVLKAMREARDGNARGFLIDRWLVIWALRAVGKCSTPDAVIETFDDLAKRWDVAPSREPFLHALLDNIVRGRDLKSKDANDNGTLHRGYNAPNKRPASSEYKIPY</sequence>
<comment type="function">
    <text evidence="3">Regulates mitochondrial small subunit maturation by controlling 15S rRNA 5'-end processing. Localizes to the 5' precursor of the 15S rRNA in a position that is subsequently occupied by mS47 in the mature yeast mtSSU. Uses structure and sequence-specific RNA recognition, binding to a single-stranded region of the precursor and specifically recognizing bases -6 to -1. The exchange of Ccm1 for mS47 is coupled to the irreversible removal of precursor rRNA that is accompanied by conformational changes of the mitoribosomal proteins uS5m and mS26. These conformational changes signal completion of 5'-end rRNA processing through protection of the mature 5'-end of the 15S rRNA and stabilization of mS47. The removal of the 5' precursor together with the dissociation of Ccm1 may be catalyzed by the 5'-3' exoribonuclease Pet127. Involved in the specific removal of group I introns in mitochondrial encoded transcripts.</text>
</comment>
<dbReference type="AlphaFoldDB" id="A0A9P4YQ13"/>
<evidence type="ECO:0000313" key="8">
    <source>
        <dbReference type="Proteomes" id="UP000749293"/>
    </source>
</evidence>
<dbReference type="PANTHER" id="PTHR47447">
    <property type="entry name" value="OS03G0856100 PROTEIN"/>
    <property type="match status" value="1"/>
</dbReference>
<dbReference type="PROSITE" id="PS51375">
    <property type="entry name" value="PPR"/>
    <property type="match status" value="2"/>
</dbReference>
<dbReference type="Proteomes" id="UP000749293">
    <property type="component" value="Unassembled WGS sequence"/>
</dbReference>
<organism evidence="7 8">
    <name type="scientific">Geosmithia morbida</name>
    <dbReference type="NCBI Taxonomy" id="1094350"/>
    <lineage>
        <taxon>Eukaryota</taxon>
        <taxon>Fungi</taxon>
        <taxon>Dikarya</taxon>
        <taxon>Ascomycota</taxon>
        <taxon>Pezizomycotina</taxon>
        <taxon>Sordariomycetes</taxon>
        <taxon>Hypocreomycetidae</taxon>
        <taxon>Hypocreales</taxon>
        <taxon>Bionectriaceae</taxon>
        <taxon>Geosmithia</taxon>
    </lineage>
</organism>
<comment type="subunit">
    <text evidence="4">Binds to mitochondrial small subunit 15S rRNA.</text>
</comment>
<evidence type="ECO:0000313" key="7">
    <source>
        <dbReference type="EMBL" id="KAF4119516.1"/>
    </source>
</evidence>
<feature type="region of interest" description="Disordered" evidence="6">
    <location>
        <begin position="77"/>
        <end position="136"/>
    </location>
</feature>
<feature type="repeat" description="PPR" evidence="5">
    <location>
        <begin position="323"/>
        <end position="357"/>
    </location>
</feature>
<dbReference type="RefSeq" id="XP_035318168.1">
    <property type="nucleotide sequence ID" value="XM_035466620.1"/>
</dbReference>
<name>A0A9P4YQ13_9HYPO</name>
<feature type="compositionally biased region" description="Low complexity" evidence="6">
    <location>
        <begin position="81"/>
        <end position="91"/>
    </location>
</feature>
<feature type="region of interest" description="Disordered" evidence="6">
    <location>
        <begin position="614"/>
        <end position="640"/>
    </location>
</feature>
<evidence type="ECO:0000256" key="5">
    <source>
        <dbReference type="PROSITE-ProRule" id="PRU00708"/>
    </source>
</evidence>
<evidence type="ECO:0000256" key="3">
    <source>
        <dbReference type="ARBA" id="ARBA00044493"/>
    </source>
</evidence>
<gene>
    <name evidence="7" type="ORF">GMORB2_4646</name>
</gene>
<dbReference type="Gene3D" id="1.25.40.10">
    <property type="entry name" value="Tetratricopeptide repeat domain"/>
    <property type="match status" value="1"/>
</dbReference>
<keyword evidence="2" id="KW-0677">Repeat</keyword>
<evidence type="ECO:0000256" key="6">
    <source>
        <dbReference type="SAM" id="MobiDB-lite"/>
    </source>
</evidence>
<dbReference type="OrthoDB" id="1908178at2759"/>
<dbReference type="NCBIfam" id="TIGR00756">
    <property type="entry name" value="PPR"/>
    <property type="match status" value="1"/>
</dbReference>
<dbReference type="InterPro" id="IPR011990">
    <property type="entry name" value="TPR-like_helical_dom_sf"/>
</dbReference>
<evidence type="ECO:0000256" key="4">
    <source>
        <dbReference type="ARBA" id="ARBA00044511"/>
    </source>
</evidence>
<dbReference type="InterPro" id="IPR002885">
    <property type="entry name" value="PPR_rpt"/>
</dbReference>
<dbReference type="GeneID" id="55970874"/>
<reference evidence="7" key="1">
    <citation type="submission" date="2020-03" db="EMBL/GenBank/DDBJ databases">
        <title>Site-based positive gene gene selection in Geosmithia morbida across the United States reveals a broad range of putative effectors and factors for local host and environmental adapation.</title>
        <authorList>
            <person name="Onufrak A."/>
            <person name="Murdoch R.W."/>
            <person name="Gazis R."/>
            <person name="Huff M."/>
            <person name="Staton M."/>
            <person name="Klingeman W."/>
            <person name="Hadziabdic D."/>
        </authorList>
    </citation>
    <scope>NUCLEOTIDE SEQUENCE</scope>
    <source>
        <strain evidence="7">1262</strain>
    </source>
</reference>
<keyword evidence="8" id="KW-1185">Reference proteome</keyword>